<protein>
    <submittedName>
        <fullName evidence="1">Uncharacterized protein</fullName>
    </submittedName>
</protein>
<dbReference type="PATRIC" id="fig|1229908.8.peg.704"/>
<dbReference type="EMBL" id="CP003842">
    <property type="protein sequence ID" value="AFS80553.1"/>
    <property type="molecule type" value="Genomic_DNA"/>
</dbReference>
<organism evidence="1 2">
    <name type="scientific">Candidatus Nitrosopumilus koreensis AR1</name>
    <dbReference type="NCBI Taxonomy" id="1229908"/>
    <lineage>
        <taxon>Archaea</taxon>
        <taxon>Nitrososphaerota</taxon>
        <taxon>Nitrososphaeria</taxon>
        <taxon>Nitrosopumilales</taxon>
        <taxon>Nitrosopumilaceae</taxon>
        <taxon>Nitrosopumilus</taxon>
    </lineage>
</organism>
<keyword evidence="2" id="KW-1185">Reference proteome</keyword>
<gene>
    <name evidence="1" type="ORF">NKOR_03295</name>
</gene>
<sequence length="80" mass="9172">MIVDKKYYMTLENNELTGILNEIRNELVSQISLANNQNEKISIKKLSQNAHELDRIITVSGISDEDKLMLQKIFCNSSTK</sequence>
<name>K0B3A4_9ARCH</name>
<dbReference type="RefSeq" id="WP_014962941.1">
    <property type="nucleotide sequence ID" value="NC_018655.1"/>
</dbReference>
<dbReference type="KEGG" id="nkr:NKOR_03295"/>
<reference evidence="1 2" key="1">
    <citation type="journal article" date="2012" name="J. Bacteriol.">
        <title>Draft Genome Sequence of an Ammonia-Oxidizing Archaeon, "Candidatus Nitrosopumilus koreensis" AR1, from Marine Sediment.</title>
        <authorList>
            <person name="Park S.J."/>
            <person name="Kim J.G."/>
            <person name="Jung M.Y."/>
            <person name="Kim S.J."/>
            <person name="Cha I.T."/>
            <person name="Kwon K."/>
            <person name="Lee J.H."/>
            <person name="Rhee S.K."/>
        </authorList>
    </citation>
    <scope>NUCLEOTIDE SEQUENCE [LARGE SCALE GENOMIC DNA]</scope>
    <source>
        <strain evidence="1 2">AR1</strain>
    </source>
</reference>
<dbReference type="GeneID" id="13726102"/>
<proteinExistence type="predicted"/>
<dbReference type="HOGENOM" id="CLU_2581208_0_0_2"/>
<accession>K0B3A4</accession>
<dbReference type="AlphaFoldDB" id="K0B3A4"/>
<evidence type="ECO:0000313" key="2">
    <source>
        <dbReference type="Proteomes" id="UP000006101"/>
    </source>
</evidence>
<evidence type="ECO:0000313" key="1">
    <source>
        <dbReference type="EMBL" id="AFS80553.1"/>
    </source>
</evidence>
<dbReference type="Proteomes" id="UP000006101">
    <property type="component" value="Chromosome"/>
</dbReference>